<protein>
    <recommendedName>
        <fullName evidence="3">DUF3175 domain-containing protein</fullName>
    </recommendedName>
</protein>
<accession>A0A143HK97</accession>
<sequence>MGRLIVAEIKPGNWSHKVAETSDALDLEPGVFTLEDPRAIARSLRRSAERSRRRKTDPFRSAMSMLNYYINRAGCKLPEERRRHLEAAKDELRALYGRPRRR</sequence>
<organism evidence="1 2">
    <name type="scientific">Microbulbifer thermotolerans</name>
    <dbReference type="NCBI Taxonomy" id="252514"/>
    <lineage>
        <taxon>Bacteria</taxon>
        <taxon>Pseudomonadati</taxon>
        <taxon>Pseudomonadota</taxon>
        <taxon>Gammaproteobacteria</taxon>
        <taxon>Cellvibrionales</taxon>
        <taxon>Microbulbiferaceae</taxon>
        <taxon>Microbulbifer</taxon>
    </lineage>
</organism>
<evidence type="ECO:0000313" key="2">
    <source>
        <dbReference type="Proteomes" id="UP000076077"/>
    </source>
</evidence>
<evidence type="ECO:0000313" key="1">
    <source>
        <dbReference type="EMBL" id="AMX02155.1"/>
    </source>
</evidence>
<dbReference type="Proteomes" id="UP000076077">
    <property type="component" value="Chromosome"/>
</dbReference>
<dbReference type="InterPro" id="IPR021513">
    <property type="entry name" value="Phage_RSL1_Orf186"/>
</dbReference>
<dbReference type="AlphaFoldDB" id="A0A143HK97"/>
<dbReference type="KEGG" id="mthd:A3224_05775"/>
<proteinExistence type="predicted"/>
<dbReference type="OrthoDB" id="9807263at2"/>
<keyword evidence="2" id="KW-1185">Reference proteome</keyword>
<dbReference type="EMBL" id="CP014864">
    <property type="protein sequence ID" value="AMX02155.1"/>
    <property type="molecule type" value="Genomic_DNA"/>
</dbReference>
<name>A0A143HK97_MICTH</name>
<evidence type="ECO:0008006" key="3">
    <source>
        <dbReference type="Google" id="ProtNLM"/>
    </source>
</evidence>
<gene>
    <name evidence="1" type="ORF">A3224_05775</name>
</gene>
<dbReference type="Pfam" id="PF11373">
    <property type="entry name" value="DUF3175"/>
    <property type="match status" value="1"/>
</dbReference>
<reference evidence="2" key="1">
    <citation type="submission" date="2016-03" db="EMBL/GenBank/DDBJ databases">
        <authorList>
            <person name="Lee Y.-S."/>
            <person name="Choi Y.-L."/>
        </authorList>
    </citation>
    <scope>NUCLEOTIDE SEQUENCE [LARGE SCALE GENOMIC DNA]</scope>
    <source>
        <strain evidence="2">DAU221</strain>
    </source>
</reference>